<organism evidence="1 2">
    <name type="scientific">Panicum miliaceum</name>
    <name type="common">Proso millet</name>
    <name type="synonym">Broomcorn millet</name>
    <dbReference type="NCBI Taxonomy" id="4540"/>
    <lineage>
        <taxon>Eukaryota</taxon>
        <taxon>Viridiplantae</taxon>
        <taxon>Streptophyta</taxon>
        <taxon>Embryophyta</taxon>
        <taxon>Tracheophyta</taxon>
        <taxon>Spermatophyta</taxon>
        <taxon>Magnoliopsida</taxon>
        <taxon>Liliopsida</taxon>
        <taxon>Poales</taxon>
        <taxon>Poaceae</taxon>
        <taxon>PACMAD clade</taxon>
        <taxon>Panicoideae</taxon>
        <taxon>Panicodae</taxon>
        <taxon>Paniceae</taxon>
        <taxon>Panicinae</taxon>
        <taxon>Panicum</taxon>
        <taxon>Panicum sect. Panicum</taxon>
    </lineage>
</organism>
<dbReference type="OrthoDB" id="1937476at2759"/>
<dbReference type="PANTHER" id="PTHR33240">
    <property type="entry name" value="OS08G0508500 PROTEIN"/>
    <property type="match status" value="1"/>
</dbReference>
<keyword evidence="2" id="KW-1185">Reference proteome</keyword>
<protein>
    <recommendedName>
        <fullName evidence="3">Retrotransposon protein, putative, Ty3-gypsy subclass</fullName>
    </recommendedName>
</protein>
<reference evidence="2" key="1">
    <citation type="journal article" date="2019" name="Nat. Commun.">
        <title>The genome of broomcorn millet.</title>
        <authorList>
            <person name="Zou C."/>
            <person name="Miki D."/>
            <person name="Li D."/>
            <person name="Tang Q."/>
            <person name="Xiao L."/>
            <person name="Rajput S."/>
            <person name="Deng P."/>
            <person name="Jia W."/>
            <person name="Huang R."/>
            <person name="Zhang M."/>
            <person name="Sun Y."/>
            <person name="Hu J."/>
            <person name="Fu X."/>
            <person name="Schnable P.S."/>
            <person name="Li F."/>
            <person name="Zhang H."/>
            <person name="Feng B."/>
            <person name="Zhu X."/>
            <person name="Liu R."/>
            <person name="Schnable J.C."/>
            <person name="Zhu J.-K."/>
            <person name="Zhang H."/>
        </authorList>
    </citation>
    <scope>NUCLEOTIDE SEQUENCE [LARGE SCALE GENOMIC DNA]</scope>
</reference>
<dbReference type="Proteomes" id="UP000275267">
    <property type="component" value="Unassembled WGS sequence"/>
</dbReference>
<proteinExistence type="predicted"/>
<accession>A0A3L6R0M7</accession>
<evidence type="ECO:0000313" key="1">
    <source>
        <dbReference type="EMBL" id="RLM92750.1"/>
    </source>
</evidence>
<sequence>MLDPVVASVRLTRVLINGGSDLNLLFASTLQKMGLDITDMLTPSKAPFYVIVPGNSATPLGTVTLPVTFGTRENYWTKYIKFEVANFKSSCHAILGRLALAKFMAVPHYVYLLLKIPGKSGVLTF</sequence>
<evidence type="ECO:0000313" key="2">
    <source>
        <dbReference type="Proteomes" id="UP000275267"/>
    </source>
</evidence>
<dbReference type="PANTHER" id="PTHR33240:SF15">
    <property type="entry name" value="GAG-PRO-LIKE PROTEIN"/>
    <property type="match status" value="1"/>
</dbReference>
<dbReference type="CDD" id="cd00303">
    <property type="entry name" value="retropepsin_like"/>
    <property type="match status" value="1"/>
</dbReference>
<dbReference type="EMBL" id="PQIB02000010">
    <property type="protein sequence ID" value="RLM92750.1"/>
    <property type="molecule type" value="Genomic_DNA"/>
</dbReference>
<dbReference type="AlphaFoldDB" id="A0A3L6R0M7"/>
<gene>
    <name evidence="1" type="ORF">C2845_PM08G10980</name>
</gene>
<evidence type="ECO:0008006" key="3">
    <source>
        <dbReference type="Google" id="ProtNLM"/>
    </source>
</evidence>
<comment type="caution">
    <text evidence="1">The sequence shown here is derived from an EMBL/GenBank/DDBJ whole genome shotgun (WGS) entry which is preliminary data.</text>
</comment>
<name>A0A3L6R0M7_PANMI</name>